<dbReference type="SMART" id="SM00073">
    <property type="entry name" value="HPT"/>
    <property type="match status" value="1"/>
</dbReference>
<comment type="catalytic activity">
    <reaction evidence="1">
        <text>ATP + protein L-histidine = ADP + protein N-phospho-L-histidine.</text>
        <dbReference type="EC" id="2.7.13.3"/>
    </reaction>
</comment>
<dbReference type="Pfam" id="PF02895">
    <property type="entry name" value="H-kinase_dim"/>
    <property type="match status" value="1"/>
</dbReference>
<dbReference type="InterPro" id="IPR037006">
    <property type="entry name" value="CheA-like_homodim_sf"/>
</dbReference>
<dbReference type="InterPro" id="IPR051315">
    <property type="entry name" value="Bact_Chemotaxis_CheA"/>
</dbReference>
<dbReference type="InterPro" id="IPR036890">
    <property type="entry name" value="HATPase_C_sf"/>
</dbReference>
<dbReference type="EC" id="2.7.13.3" evidence="2"/>
<feature type="domain" description="HPt" evidence="13">
    <location>
        <begin position="1"/>
        <end position="101"/>
    </location>
</feature>
<keyword evidence="5" id="KW-0808">Transferase</keyword>
<feature type="domain" description="CheW-like" evidence="12">
    <location>
        <begin position="770"/>
        <end position="905"/>
    </location>
</feature>
<dbReference type="InterPro" id="IPR036641">
    <property type="entry name" value="HPT_dom_sf"/>
</dbReference>
<evidence type="ECO:0000256" key="2">
    <source>
        <dbReference type="ARBA" id="ARBA00012438"/>
    </source>
</evidence>
<feature type="region of interest" description="Disordered" evidence="10">
    <location>
        <begin position="130"/>
        <end position="151"/>
    </location>
</feature>
<dbReference type="SUPFAM" id="SSF55874">
    <property type="entry name" value="ATPase domain of HSP90 chaperone/DNA topoisomerase II/histidine kinase"/>
    <property type="match status" value="1"/>
</dbReference>
<reference evidence="14 15" key="1">
    <citation type="journal article" date="2020" name="Arch. Microbiol.">
        <title>The genome sequence of the giant phototrophic gammaproteobacterium Thiospirillum jenense gives insight into its physiological properties and phylogenetic relationships.</title>
        <authorList>
            <person name="Imhoff J.F."/>
            <person name="Meyer T.E."/>
            <person name="Kyndt J.A."/>
        </authorList>
    </citation>
    <scope>NUCLEOTIDE SEQUENCE [LARGE SCALE GENOMIC DNA]</scope>
    <source>
        <strain evidence="14 15">DSM 216</strain>
    </source>
</reference>
<dbReference type="SUPFAM" id="SSF50341">
    <property type="entry name" value="CheW-like"/>
    <property type="match status" value="1"/>
</dbReference>
<feature type="modified residue" description="Phosphohistidine" evidence="9">
    <location>
        <position position="44"/>
    </location>
</feature>
<accession>A0A839H4B8</accession>
<evidence type="ECO:0000259" key="13">
    <source>
        <dbReference type="PROSITE" id="PS50894"/>
    </source>
</evidence>
<dbReference type="RefSeq" id="WP_182581736.1">
    <property type="nucleotide sequence ID" value="NZ_JABVCQ010000001.1"/>
</dbReference>
<comment type="function">
    <text evidence="8">Involved in the transmission of sensory signals from the chemoreceptors to the flagellar motors. CheA is autophosphorylated; it can transfer its phosphate group to either CheB or CheY.</text>
</comment>
<evidence type="ECO:0000259" key="12">
    <source>
        <dbReference type="PROSITE" id="PS50851"/>
    </source>
</evidence>
<dbReference type="SUPFAM" id="SSF47384">
    <property type="entry name" value="Homodimeric domain of signal transducing histidine kinase"/>
    <property type="match status" value="1"/>
</dbReference>
<dbReference type="AlphaFoldDB" id="A0A839H4B8"/>
<dbReference type="GO" id="GO:0000155">
    <property type="term" value="F:phosphorelay sensor kinase activity"/>
    <property type="evidence" value="ECO:0007669"/>
    <property type="project" value="InterPro"/>
</dbReference>
<dbReference type="InterPro" id="IPR036097">
    <property type="entry name" value="HisK_dim/P_sf"/>
</dbReference>
<keyword evidence="4 9" id="KW-0597">Phosphoprotein</keyword>
<evidence type="ECO:0000313" key="14">
    <source>
        <dbReference type="EMBL" id="MBB1124624.1"/>
    </source>
</evidence>
<dbReference type="Pfam" id="PF01627">
    <property type="entry name" value="Hpt"/>
    <property type="match status" value="1"/>
</dbReference>
<evidence type="ECO:0000256" key="8">
    <source>
        <dbReference type="ARBA" id="ARBA00035100"/>
    </source>
</evidence>
<evidence type="ECO:0000256" key="10">
    <source>
        <dbReference type="SAM" id="MobiDB-lite"/>
    </source>
</evidence>
<dbReference type="PRINTS" id="PR00344">
    <property type="entry name" value="BCTRLSENSOR"/>
</dbReference>
<dbReference type="GO" id="GO:0006935">
    <property type="term" value="P:chemotaxis"/>
    <property type="evidence" value="ECO:0007669"/>
    <property type="project" value="InterPro"/>
</dbReference>
<dbReference type="Pfam" id="PF02518">
    <property type="entry name" value="HATPase_c"/>
    <property type="match status" value="1"/>
</dbReference>
<evidence type="ECO:0000256" key="6">
    <source>
        <dbReference type="ARBA" id="ARBA00022777"/>
    </source>
</evidence>
<proteinExistence type="predicted"/>
<dbReference type="InterPro" id="IPR003594">
    <property type="entry name" value="HATPase_dom"/>
</dbReference>
<dbReference type="InterPro" id="IPR004358">
    <property type="entry name" value="Sig_transdc_His_kin-like_C"/>
</dbReference>
<dbReference type="PANTHER" id="PTHR43395:SF1">
    <property type="entry name" value="CHEMOTAXIS PROTEIN CHEA"/>
    <property type="match status" value="1"/>
</dbReference>
<keyword evidence="6" id="KW-0418">Kinase</keyword>
<dbReference type="Pfam" id="PF01584">
    <property type="entry name" value="CheW"/>
    <property type="match status" value="1"/>
</dbReference>
<gene>
    <name evidence="14" type="ORF">HUK38_00065</name>
</gene>
<keyword evidence="15" id="KW-1185">Reference proteome</keyword>
<dbReference type="SMART" id="SM01231">
    <property type="entry name" value="H-kinase_dim"/>
    <property type="match status" value="1"/>
</dbReference>
<dbReference type="Proteomes" id="UP000548632">
    <property type="component" value="Unassembled WGS sequence"/>
</dbReference>
<evidence type="ECO:0000256" key="4">
    <source>
        <dbReference type="ARBA" id="ARBA00022553"/>
    </source>
</evidence>
<evidence type="ECO:0000313" key="15">
    <source>
        <dbReference type="Proteomes" id="UP000548632"/>
    </source>
</evidence>
<dbReference type="SUPFAM" id="SSF47226">
    <property type="entry name" value="Histidine-containing phosphotransfer domain, HPT domain"/>
    <property type="match status" value="1"/>
</dbReference>
<evidence type="ECO:0000256" key="9">
    <source>
        <dbReference type="PROSITE-ProRule" id="PRU00110"/>
    </source>
</evidence>
<dbReference type="FunFam" id="3.30.565.10:FF:000016">
    <property type="entry name" value="Chemotaxis protein CheA, putative"/>
    <property type="match status" value="1"/>
</dbReference>
<dbReference type="EMBL" id="JABVCQ010000001">
    <property type="protein sequence ID" value="MBB1124624.1"/>
    <property type="molecule type" value="Genomic_DNA"/>
</dbReference>
<dbReference type="InterPro" id="IPR005467">
    <property type="entry name" value="His_kinase_dom"/>
</dbReference>
<dbReference type="PROSITE" id="PS50851">
    <property type="entry name" value="CHEW"/>
    <property type="match status" value="1"/>
</dbReference>
<evidence type="ECO:0000259" key="11">
    <source>
        <dbReference type="PROSITE" id="PS50109"/>
    </source>
</evidence>
<name>A0A839H4B8_9GAMM</name>
<evidence type="ECO:0000256" key="3">
    <source>
        <dbReference type="ARBA" id="ARBA00021495"/>
    </source>
</evidence>
<evidence type="ECO:0000256" key="1">
    <source>
        <dbReference type="ARBA" id="ARBA00000085"/>
    </source>
</evidence>
<dbReference type="PROSITE" id="PS50894">
    <property type="entry name" value="HPT"/>
    <property type="match status" value="1"/>
</dbReference>
<feature type="domain" description="Histidine kinase" evidence="11">
    <location>
        <begin position="566"/>
        <end position="768"/>
    </location>
</feature>
<evidence type="ECO:0000256" key="5">
    <source>
        <dbReference type="ARBA" id="ARBA00022679"/>
    </source>
</evidence>
<comment type="caution">
    <text evidence="14">The sequence shown here is derived from an EMBL/GenBank/DDBJ whole genome shotgun (WGS) entry which is preliminary data.</text>
</comment>
<organism evidence="14 15">
    <name type="scientific">Thiospirillum jenense</name>
    <dbReference type="NCBI Taxonomy" id="1653858"/>
    <lineage>
        <taxon>Bacteria</taxon>
        <taxon>Pseudomonadati</taxon>
        <taxon>Pseudomonadota</taxon>
        <taxon>Gammaproteobacteria</taxon>
        <taxon>Chromatiales</taxon>
        <taxon>Chromatiaceae</taxon>
        <taxon>Thiospirillum</taxon>
    </lineage>
</organism>
<dbReference type="Gene3D" id="1.20.120.160">
    <property type="entry name" value="HPT domain"/>
    <property type="match status" value="1"/>
</dbReference>
<dbReference type="SMART" id="SM00387">
    <property type="entry name" value="HATPase_c"/>
    <property type="match status" value="1"/>
</dbReference>
<sequence length="905" mass="99620">MISLLQQFLTEAREILEAVGDQLIGLETAPHDAARINELFRLVHTLKGNSGLFDFPDLTKVLHSAEDLMDAVRNEQITYTQTLADHLLAAADFISILLDEIQTQGCYTAERATEAQTLITALRTLRHSSDVHSETTPPPIEIQSGAPANSLLSRNTPTHQSLLKTLAILPESERMTYYRQLAAGMTNCWVRYQPEEECFYKGEDPFFLITQLPTPSWRRVSSRESWPALFELDAYRCNLEFELIVTAPIDELFEHFRYIPEQVIIEQIVLNDLIWPLVGIEKAGIALDDFIRTAQTRLATNDLTGLRHAVRTLLELTAPESRIASALRWLLLTTEITPLAHTIHHALLASIAPSYTLSDQNATPPAAAINTTAALDPLCFAVQQDILTAARTIAELTDTPPHWAGRMHALASGLAGLFTSLDQPTAVETLKIALEQSLMTGTATPMQAWLAAQSTSIQVLTETITAPAPQISPISNGTHSLPAARNGQHSSAVAADDDAKFGRRAEDNLPAPRTLKVDQGKVDRLMNLIGEMVVAKNALPYLAGRAENLFGVRELAREIKAQYAVINRIAEDMQDAIMQVRMMPVSFVLQRFPRLVRDLARKLNKDVQLTMEGEDTEADKNIIEALADPLVHCVRNSLDHGLETSEQRRAVGKSTTGHLIIRATTVSDRVVIEIIDDGRGIDAQVIRHKAYERGLIDEVQLERLTDHEAINLVFLPGFSTAEQITDVSGRGVGMDVVRTAIAKVNGHIELTSERGKGTRLKLSLPLSMAVTNVMIVRAHERRFGIPMDAVVETVRVPRNSISIVKHRQTVVLRGRLVPLVALNNLLGLSEPPHANDDDAYATLVVRIGNEHLGILVDDFRETVDIILKPLNGILAPLKGYAGSALLGDGSVLLVLDLQELVSCSN</sequence>
<dbReference type="InterPro" id="IPR008207">
    <property type="entry name" value="Sig_transdc_His_kin_Hpt_dom"/>
</dbReference>
<dbReference type="Gene3D" id="2.30.30.40">
    <property type="entry name" value="SH3 Domains"/>
    <property type="match status" value="1"/>
</dbReference>
<dbReference type="InterPro" id="IPR002545">
    <property type="entry name" value="CheW-lke_dom"/>
</dbReference>
<dbReference type="Gene3D" id="1.10.287.560">
    <property type="entry name" value="Histidine kinase CheA-like, homodimeric domain"/>
    <property type="match status" value="1"/>
</dbReference>
<dbReference type="PROSITE" id="PS50109">
    <property type="entry name" value="HIS_KIN"/>
    <property type="match status" value="1"/>
</dbReference>
<protein>
    <recommendedName>
        <fullName evidence="3">Chemotaxis protein CheA</fullName>
        <ecNumber evidence="2">2.7.13.3</ecNumber>
    </recommendedName>
</protein>
<dbReference type="GO" id="GO:0005737">
    <property type="term" value="C:cytoplasm"/>
    <property type="evidence" value="ECO:0007669"/>
    <property type="project" value="InterPro"/>
</dbReference>
<dbReference type="Gene3D" id="3.30.565.10">
    <property type="entry name" value="Histidine kinase-like ATPase, C-terminal domain"/>
    <property type="match status" value="1"/>
</dbReference>
<keyword evidence="7" id="KW-0902">Two-component regulatory system</keyword>
<dbReference type="CDD" id="cd00088">
    <property type="entry name" value="HPT"/>
    <property type="match status" value="1"/>
</dbReference>
<dbReference type="SMART" id="SM00260">
    <property type="entry name" value="CheW"/>
    <property type="match status" value="1"/>
</dbReference>
<dbReference type="PANTHER" id="PTHR43395">
    <property type="entry name" value="SENSOR HISTIDINE KINASE CHEA"/>
    <property type="match status" value="1"/>
</dbReference>
<dbReference type="InterPro" id="IPR004105">
    <property type="entry name" value="CheA-like_dim"/>
</dbReference>
<dbReference type="CDD" id="cd16916">
    <property type="entry name" value="HATPase_CheA-like"/>
    <property type="match status" value="1"/>
</dbReference>
<dbReference type="InterPro" id="IPR036061">
    <property type="entry name" value="CheW-like_dom_sf"/>
</dbReference>
<evidence type="ECO:0000256" key="7">
    <source>
        <dbReference type="ARBA" id="ARBA00023012"/>
    </source>
</evidence>